<evidence type="ECO:0000256" key="2">
    <source>
        <dbReference type="ARBA" id="ARBA00022679"/>
    </source>
</evidence>
<keyword evidence="8" id="KW-0812">Transmembrane</keyword>
<feature type="active site" description="Nucleophile" evidence="6">
    <location>
        <position position="485"/>
    </location>
</feature>
<evidence type="ECO:0000313" key="10">
    <source>
        <dbReference type="EMBL" id="RDB66521.1"/>
    </source>
</evidence>
<dbReference type="PANTHER" id="PTHR30582">
    <property type="entry name" value="L,D-TRANSPEPTIDASE"/>
    <property type="match status" value="1"/>
</dbReference>
<keyword evidence="8" id="KW-1133">Transmembrane helix</keyword>
<gene>
    <name evidence="10" type="ORF">C1877_04915</name>
</gene>
<reference evidence="10 11" key="1">
    <citation type="journal article" date="2018" name="Elife">
        <title>Discovery and characterization of a prevalent human gut bacterial enzyme sufficient for the inactivation of a family of plant toxins.</title>
        <authorList>
            <person name="Koppel N."/>
            <person name="Bisanz J.E."/>
            <person name="Pandelia M.E."/>
            <person name="Turnbaugh P.J."/>
            <person name="Balskus E.P."/>
        </authorList>
    </citation>
    <scope>NUCLEOTIDE SEQUENCE [LARGE SCALE GENOMIC DNA]</scope>
    <source>
        <strain evidence="10 11">3C</strain>
    </source>
</reference>
<evidence type="ECO:0000256" key="8">
    <source>
        <dbReference type="SAM" id="Phobius"/>
    </source>
</evidence>
<dbReference type="InterPro" id="IPR038054">
    <property type="entry name" value="LD_TPept-like_central_sf"/>
</dbReference>
<keyword evidence="3 6" id="KW-0133">Cell shape</keyword>
<evidence type="ECO:0000259" key="9">
    <source>
        <dbReference type="PROSITE" id="PS52029"/>
    </source>
</evidence>
<dbReference type="RefSeq" id="WP_114568529.1">
    <property type="nucleotide sequence ID" value="NZ_CABMMS010000002.1"/>
</dbReference>
<sequence>MAPGNGSQGRRAGNGGEGEGPSRGFRPASAPRSGSAPRRPGNGRKTALVAGCAAAAVLAVVYLAGAFTFMDRFMPRTTVMGEDVSFKTSAEVQDLLADIAKSYTLDVSGQGFSLKLTSADMGTGINVQGVTDAMHADANPWAWPVEVFGSRDETDRLATSNGKLDQAVRTAVDAFNEGAVPPRNAGLDYDAGSSTFVVRTETAGTALDADRVLASVSAAVASLAPSATLGEDALQQPTLFSDDTRLAKAADDANALLKADFNLKLADTAVARVNADQIADWMRLGDNVTVGVDEGLVAAWVQDIASACNTYQARRTFTRADGKEVTVSGGVYGWIVDKDQLQKTVMDGVRSAQTGDVAIPCEQEAGAYDGLHGRDWGKRYLDIDLAEQHARFYGDDGSLAWESDIVSGTPDGEHDTPEGVYVINGKESPSKLIGQMEPETGKPEYQTEVRTWMPFVGNYIGLHDADWQPAFGDARYASGFGSHGCVNLPVDKATALYDLIATGDVVVCHW</sequence>
<dbReference type="GO" id="GO:0071972">
    <property type="term" value="F:peptidoglycan L,D-transpeptidase activity"/>
    <property type="evidence" value="ECO:0007669"/>
    <property type="project" value="TreeGrafter"/>
</dbReference>
<feature type="transmembrane region" description="Helical" evidence="8">
    <location>
        <begin position="47"/>
        <end position="70"/>
    </location>
</feature>
<evidence type="ECO:0000256" key="5">
    <source>
        <dbReference type="ARBA" id="ARBA00023316"/>
    </source>
</evidence>
<keyword evidence="8" id="KW-0472">Membrane</keyword>
<dbReference type="CDD" id="cd16913">
    <property type="entry name" value="YkuD_like"/>
    <property type="match status" value="1"/>
</dbReference>
<dbReference type="PROSITE" id="PS52029">
    <property type="entry name" value="LD_TPASE"/>
    <property type="match status" value="1"/>
</dbReference>
<dbReference type="Gene3D" id="3.10.20.800">
    <property type="match status" value="1"/>
</dbReference>
<feature type="compositionally biased region" description="Low complexity" evidence="7">
    <location>
        <begin position="1"/>
        <end position="11"/>
    </location>
</feature>
<comment type="caution">
    <text evidence="10">The sequence shown here is derived from an EMBL/GenBank/DDBJ whole genome shotgun (WGS) entry which is preliminary data.</text>
</comment>
<dbReference type="GO" id="GO:0005576">
    <property type="term" value="C:extracellular region"/>
    <property type="evidence" value="ECO:0007669"/>
    <property type="project" value="TreeGrafter"/>
</dbReference>
<dbReference type="UniPathway" id="UPA00219"/>
<feature type="domain" description="L,D-TPase catalytic" evidence="9">
    <location>
        <begin position="379"/>
        <end position="509"/>
    </location>
</feature>
<dbReference type="InterPro" id="IPR005490">
    <property type="entry name" value="LD_TPept_cat_dom"/>
</dbReference>
<dbReference type="Gene3D" id="2.40.440.10">
    <property type="entry name" value="L,D-transpeptidase catalytic domain-like"/>
    <property type="match status" value="1"/>
</dbReference>
<keyword evidence="11" id="KW-1185">Reference proteome</keyword>
<keyword evidence="5 6" id="KW-0961">Cell wall biogenesis/degradation</keyword>
<dbReference type="OrthoDB" id="3176960at2"/>
<dbReference type="EMBL" id="PPTS01000002">
    <property type="protein sequence ID" value="RDB66521.1"/>
    <property type="molecule type" value="Genomic_DNA"/>
</dbReference>
<comment type="pathway">
    <text evidence="1 6">Cell wall biogenesis; peptidoglycan biosynthesis.</text>
</comment>
<dbReference type="GO" id="GO:0071555">
    <property type="term" value="P:cell wall organization"/>
    <property type="evidence" value="ECO:0007669"/>
    <property type="project" value="UniProtKB-UniRule"/>
</dbReference>
<evidence type="ECO:0000313" key="11">
    <source>
        <dbReference type="Proteomes" id="UP000254000"/>
    </source>
</evidence>
<feature type="compositionally biased region" description="Gly residues" evidence="7">
    <location>
        <begin position="12"/>
        <end position="21"/>
    </location>
</feature>
<dbReference type="InterPro" id="IPR022029">
    <property type="entry name" value="YoaR-like_PG-bd"/>
</dbReference>
<evidence type="ECO:0000256" key="3">
    <source>
        <dbReference type="ARBA" id="ARBA00022960"/>
    </source>
</evidence>
<feature type="active site" description="Proton donor/acceptor" evidence="6">
    <location>
        <position position="463"/>
    </location>
</feature>
<evidence type="ECO:0000256" key="7">
    <source>
        <dbReference type="SAM" id="MobiDB-lite"/>
    </source>
</evidence>
<dbReference type="PANTHER" id="PTHR30582:SF33">
    <property type="entry name" value="EXPORTED PROTEIN"/>
    <property type="match status" value="1"/>
</dbReference>
<proteinExistence type="predicted"/>
<dbReference type="SUPFAM" id="SSF143985">
    <property type="entry name" value="L,D-transpeptidase pre-catalytic domain-like"/>
    <property type="match status" value="1"/>
</dbReference>
<feature type="region of interest" description="Disordered" evidence="7">
    <location>
        <begin position="1"/>
        <end position="44"/>
    </location>
</feature>
<dbReference type="Pfam" id="PF03734">
    <property type="entry name" value="YkuD"/>
    <property type="match status" value="1"/>
</dbReference>
<evidence type="ECO:0000256" key="4">
    <source>
        <dbReference type="ARBA" id="ARBA00022984"/>
    </source>
</evidence>
<dbReference type="InterPro" id="IPR038063">
    <property type="entry name" value="Transpep_catalytic_dom"/>
</dbReference>
<organism evidence="10 11">
    <name type="scientific">Gordonibacter pamelaeae</name>
    <dbReference type="NCBI Taxonomy" id="471189"/>
    <lineage>
        <taxon>Bacteria</taxon>
        <taxon>Bacillati</taxon>
        <taxon>Actinomycetota</taxon>
        <taxon>Coriobacteriia</taxon>
        <taxon>Eggerthellales</taxon>
        <taxon>Eggerthellaceae</taxon>
        <taxon>Gordonibacter</taxon>
    </lineage>
</organism>
<dbReference type="SUPFAM" id="SSF141523">
    <property type="entry name" value="L,D-transpeptidase catalytic domain-like"/>
    <property type="match status" value="1"/>
</dbReference>
<dbReference type="Proteomes" id="UP000254000">
    <property type="component" value="Unassembled WGS sequence"/>
</dbReference>
<protein>
    <recommendedName>
        <fullName evidence="9">L,D-TPase catalytic domain-containing protein</fullName>
    </recommendedName>
</protein>
<accession>A0A369M448</accession>
<dbReference type="GeneID" id="78359053"/>
<dbReference type="GO" id="GO:0008360">
    <property type="term" value="P:regulation of cell shape"/>
    <property type="evidence" value="ECO:0007669"/>
    <property type="project" value="UniProtKB-UniRule"/>
</dbReference>
<keyword evidence="2" id="KW-0808">Transferase</keyword>
<dbReference type="AlphaFoldDB" id="A0A369M448"/>
<dbReference type="InterPro" id="IPR050979">
    <property type="entry name" value="LD-transpeptidase"/>
</dbReference>
<evidence type="ECO:0000256" key="1">
    <source>
        <dbReference type="ARBA" id="ARBA00004752"/>
    </source>
</evidence>
<dbReference type="Pfam" id="PF12229">
    <property type="entry name" value="PG_binding_4"/>
    <property type="match status" value="1"/>
</dbReference>
<name>A0A369M448_9ACTN</name>
<dbReference type="GO" id="GO:0018104">
    <property type="term" value="P:peptidoglycan-protein cross-linking"/>
    <property type="evidence" value="ECO:0007669"/>
    <property type="project" value="TreeGrafter"/>
</dbReference>
<keyword evidence="4 6" id="KW-0573">Peptidoglycan synthesis</keyword>
<dbReference type="GO" id="GO:0016740">
    <property type="term" value="F:transferase activity"/>
    <property type="evidence" value="ECO:0007669"/>
    <property type="project" value="UniProtKB-KW"/>
</dbReference>
<evidence type="ECO:0000256" key="6">
    <source>
        <dbReference type="PROSITE-ProRule" id="PRU01373"/>
    </source>
</evidence>